<evidence type="ECO:0000313" key="2">
    <source>
        <dbReference type="EMBL" id="TMQ92425.1"/>
    </source>
</evidence>
<dbReference type="InterPro" id="IPR024344">
    <property type="entry name" value="MDMPI_metal-binding"/>
</dbReference>
<name>A0A5C4J5J5_9ACTN</name>
<organism evidence="2 3">
    <name type="scientific">Actinomadura soli</name>
    <dbReference type="NCBI Taxonomy" id="2508997"/>
    <lineage>
        <taxon>Bacteria</taxon>
        <taxon>Bacillati</taxon>
        <taxon>Actinomycetota</taxon>
        <taxon>Actinomycetes</taxon>
        <taxon>Streptosporangiales</taxon>
        <taxon>Thermomonosporaceae</taxon>
        <taxon>Actinomadura</taxon>
    </lineage>
</organism>
<dbReference type="AlphaFoldDB" id="A0A5C4J5J5"/>
<feature type="domain" description="Mycothiol-dependent maleylpyruvate isomerase metal-binding" evidence="1">
    <location>
        <begin position="10"/>
        <end position="130"/>
    </location>
</feature>
<dbReference type="NCBIfam" id="TIGR03086">
    <property type="entry name" value="TIGR03086 family metal-binding protein"/>
    <property type="match status" value="1"/>
</dbReference>
<dbReference type="InterPro" id="IPR034660">
    <property type="entry name" value="DinB/YfiT-like"/>
</dbReference>
<evidence type="ECO:0000313" key="3">
    <source>
        <dbReference type="Proteomes" id="UP000309174"/>
    </source>
</evidence>
<reference evidence="2 3" key="1">
    <citation type="submission" date="2019-05" db="EMBL/GenBank/DDBJ databases">
        <title>Draft genome sequence of Actinomadura sp. 14C53.</title>
        <authorList>
            <person name="Saricaoglu S."/>
            <person name="Isik K."/>
        </authorList>
    </citation>
    <scope>NUCLEOTIDE SEQUENCE [LARGE SCALE GENOMIC DNA]</scope>
    <source>
        <strain evidence="2 3">14C53</strain>
    </source>
</reference>
<evidence type="ECO:0000259" key="1">
    <source>
        <dbReference type="Pfam" id="PF11716"/>
    </source>
</evidence>
<dbReference type="Proteomes" id="UP000309174">
    <property type="component" value="Unassembled WGS sequence"/>
</dbReference>
<dbReference type="Gene3D" id="1.20.120.450">
    <property type="entry name" value="dinb family like domain"/>
    <property type="match status" value="1"/>
</dbReference>
<dbReference type="NCBIfam" id="TIGR03083">
    <property type="entry name" value="maleylpyruvate isomerase family mycothiol-dependent enzyme"/>
    <property type="match status" value="1"/>
</dbReference>
<accession>A0A5C4J5J5</accession>
<dbReference type="GO" id="GO:0046872">
    <property type="term" value="F:metal ion binding"/>
    <property type="evidence" value="ECO:0007669"/>
    <property type="project" value="InterPro"/>
</dbReference>
<dbReference type="RefSeq" id="WP_138648064.1">
    <property type="nucleotide sequence ID" value="NZ_VCKW01000164.1"/>
</dbReference>
<proteinExistence type="predicted"/>
<dbReference type="InterPro" id="IPR017517">
    <property type="entry name" value="Maleyloyr_isom"/>
</dbReference>
<comment type="caution">
    <text evidence="2">The sequence shown here is derived from an EMBL/GenBank/DDBJ whole genome shotgun (WGS) entry which is preliminary data.</text>
</comment>
<dbReference type="OrthoDB" id="5185819at2"/>
<dbReference type="EMBL" id="VCKW01000164">
    <property type="protein sequence ID" value="TMQ92425.1"/>
    <property type="molecule type" value="Genomic_DNA"/>
</dbReference>
<protein>
    <submittedName>
        <fullName evidence="2">TIGR03086 family protein</fullName>
    </submittedName>
</protein>
<keyword evidence="3" id="KW-1185">Reference proteome</keyword>
<dbReference type="InterPro" id="IPR017520">
    <property type="entry name" value="CHP03086"/>
</dbReference>
<dbReference type="Pfam" id="PF11716">
    <property type="entry name" value="MDMPI_N"/>
    <property type="match status" value="1"/>
</dbReference>
<dbReference type="SUPFAM" id="SSF109854">
    <property type="entry name" value="DinB/YfiT-like putative metalloenzymes"/>
    <property type="match status" value="1"/>
</dbReference>
<sequence>MDIRNQMLPAATAAVRIVRQVPEDLMDAPTPCPDWDVRALINHLILWTGRGETAARKLPPDGPDEGHDYTAEPGWADRFEDQARSAAEAWQDPAAWEGNTSLTGNKDGMPAEFVAGILHGECVLHGWDLAVATGQHPAFPPETVRTAWELTLGTAKMAREYKLFGEEVPVPEDAPLLDRLVGLTGRDPHWKP</sequence>
<gene>
    <name evidence="2" type="ORF">ETD83_27240</name>
</gene>